<reference evidence="2" key="1">
    <citation type="submission" date="2020-10" db="EMBL/GenBank/DDBJ databases">
        <authorList>
            <person name="Han B."/>
            <person name="Lu T."/>
            <person name="Zhao Q."/>
            <person name="Huang X."/>
            <person name="Zhao Y."/>
        </authorList>
    </citation>
    <scope>NUCLEOTIDE SEQUENCE</scope>
</reference>
<evidence type="ECO:0000313" key="2">
    <source>
        <dbReference type="EMBL" id="CAD6264125.1"/>
    </source>
</evidence>
<dbReference type="Proteomes" id="UP000604825">
    <property type="component" value="Unassembled WGS sequence"/>
</dbReference>
<evidence type="ECO:0000256" key="1">
    <source>
        <dbReference type="SAM" id="SignalP"/>
    </source>
</evidence>
<sequence length="211" mass="23649">MARGGGRRRHHIPVVALTLAIGAEVGTQLVEAKEVRPATGHRRPIDADEAARQQADSAARLRTEVAWRHGRIGLAASQWERVATRGSMQWALWICWICCGQTKSIVDVADPRYELSDGRLSAVSFYKFLSGGSKHGLSSSMDMETLSKKIENGTWLYLPETLTIDCDSESLYECAWWHIKWSYSAVWRMDNRAVLAAERLLLAQALKRTPP</sequence>
<feature type="signal peptide" evidence="1">
    <location>
        <begin position="1"/>
        <end position="32"/>
    </location>
</feature>
<feature type="chain" id="PRO_5032292934" evidence="1">
    <location>
        <begin position="33"/>
        <end position="211"/>
    </location>
</feature>
<organism evidence="2 3">
    <name type="scientific">Miscanthus lutarioriparius</name>
    <dbReference type="NCBI Taxonomy" id="422564"/>
    <lineage>
        <taxon>Eukaryota</taxon>
        <taxon>Viridiplantae</taxon>
        <taxon>Streptophyta</taxon>
        <taxon>Embryophyta</taxon>
        <taxon>Tracheophyta</taxon>
        <taxon>Spermatophyta</taxon>
        <taxon>Magnoliopsida</taxon>
        <taxon>Liliopsida</taxon>
        <taxon>Poales</taxon>
        <taxon>Poaceae</taxon>
        <taxon>PACMAD clade</taxon>
        <taxon>Panicoideae</taxon>
        <taxon>Andropogonodae</taxon>
        <taxon>Andropogoneae</taxon>
        <taxon>Saccharinae</taxon>
        <taxon>Miscanthus</taxon>
    </lineage>
</organism>
<keyword evidence="3" id="KW-1185">Reference proteome</keyword>
<name>A0A811QY17_9POAL</name>
<dbReference type="EMBL" id="CAJGYO010000012">
    <property type="protein sequence ID" value="CAD6264125.1"/>
    <property type="molecule type" value="Genomic_DNA"/>
</dbReference>
<accession>A0A811QY17</accession>
<gene>
    <name evidence="2" type="ORF">NCGR_LOCUS47430</name>
</gene>
<protein>
    <submittedName>
        <fullName evidence="2">Uncharacterized protein</fullName>
    </submittedName>
</protein>
<keyword evidence="1" id="KW-0732">Signal</keyword>
<dbReference type="AlphaFoldDB" id="A0A811QY17"/>
<proteinExistence type="predicted"/>
<comment type="caution">
    <text evidence="2">The sequence shown here is derived from an EMBL/GenBank/DDBJ whole genome shotgun (WGS) entry which is preliminary data.</text>
</comment>
<evidence type="ECO:0000313" key="3">
    <source>
        <dbReference type="Proteomes" id="UP000604825"/>
    </source>
</evidence>